<dbReference type="PANTHER" id="PTHR33164">
    <property type="entry name" value="TRANSCRIPTIONAL REGULATOR, MARR FAMILY"/>
    <property type="match status" value="1"/>
</dbReference>
<evidence type="ECO:0000259" key="1">
    <source>
        <dbReference type="PROSITE" id="PS50995"/>
    </source>
</evidence>
<dbReference type="SMART" id="SM00347">
    <property type="entry name" value="HTH_MARR"/>
    <property type="match status" value="1"/>
</dbReference>
<organism evidence="2 3">
    <name type="scientific">Klenkia sesuvii</name>
    <dbReference type="NCBI Taxonomy" id="3103137"/>
    <lineage>
        <taxon>Bacteria</taxon>
        <taxon>Bacillati</taxon>
        <taxon>Actinomycetota</taxon>
        <taxon>Actinomycetes</taxon>
        <taxon>Geodermatophilales</taxon>
        <taxon>Geodermatophilaceae</taxon>
        <taxon>Klenkia</taxon>
    </lineage>
</organism>
<feature type="domain" description="HTH marR-type" evidence="1">
    <location>
        <begin position="13"/>
        <end position="145"/>
    </location>
</feature>
<name>A0ABU8DSC9_9ACTN</name>
<dbReference type="PANTHER" id="PTHR33164:SF43">
    <property type="entry name" value="HTH-TYPE TRANSCRIPTIONAL REPRESSOR YETL"/>
    <property type="match status" value="1"/>
</dbReference>
<dbReference type="PROSITE" id="PS50995">
    <property type="entry name" value="HTH_MARR_2"/>
    <property type="match status" value="1"/>
</dbReference>
<evidence type="ECO:0000313" key="2">
    <source>
        <dbReference type="EMBL" id="MEI4271538.1"/>
    </source>
</evidence>
<gene>
    <name evidence="2" type="ORF">TEK04_07360</name>
</gene>
<dbReference type="InterPro" id="IPR036390">
    <property type="entry name" value="WH_DNA-bd_sf"/>
</dbReference>
<dbReference type="SUPFAM" id="SSF46785">
    <property type="entry name" value="Winged helix' DNA-binding domain"/>
    <property type="match status" value="1"/>
</dbReference>
<reference evidence="2 3" key="1">
    <citation type="submission" date="2024-03" db="EMBL/GenBank/DDBJ databases">
        <title>Draft genome sequence of Klenkia sp. LSe6-5.</title>
        <authorList>
            <person name="Duangmal K."/>
            <person name="Chantavorakit T."/>
        </authorList>
    </citation>
    <scope>NUCLEOTIDE SEQUENCE [LARGE SCALE GENOMIC DNA]</scope>
    <source>
        <strain evidence="2 3">LSe6-5</strain>
    </source>
</reference>
<keyword evidence="3" id="KW-1185">Reference proteome</keyword>
<dbReference type="Proteomes" id="UP001361570">
    <property type="component" value="Unassembled WGS sequence"/>
</dbReference>
<dbReference type="Pfam" id="PF12802">
    <property type="entry name" value="MarR_2"/>
    <property type="match status" value="1"/>
</dbReference>
<dbReference type="Gene3D" id="1.10.10.10">
    <property type="entry name" value="Winged helix-like DNA-binding domain superfamily/Winged helix DNA-binding domain"/>
    <property type="match status" value="1"/>
</dbReference>
<accession>A0ABU8DSC9</accession>
<dbReference type="RefSeq" id="WP_336403675.1">
    <property type="nucleotide sequence ID" value="NZ_JBAPLU010000005.1"/>
</dbReference>
<evidence type="ECO:0000313" key="3">
    <source>
        <dbReference type="Proteomes" id="UP001361570"/>
    </source>
</evidence>
<dbReference type="EMBL" id="JBAPLU010000005">
    <property type="protein sequence ID" value="MEI4271538.1"/>
    <property type="molecule type" value="Genomic_DNA"/>
</dbReference>
<comment type="caution">
    <text evidence="2">The sequence shown here is derived from an EMBL/GenBank/DDBJ whole genome shotgun (WGS) entry which is preliminary data.</text>
</comment>
<dbReference type="InterPro" id="IPR000835">
    <property type="entry name" value="HTH_MarR-typ"/>
</dbReference>
<protein>
    <submittedName>
        <fullName evidence="2">MarR family transcriptional regulator</fullName>
    </submittedName>
</protein>
<dbReference type="InterPro" id="IPR036388">
    <property type="entry name" value="WH-like_DNA-bd_sf"/>
</dbReference>
<proteinExistence type="predicted"/>
<dbReference type="InterPro" id="IPR039422">
    <property type="entry name" value="MarR/SlyA-like"/>
</dbReference>
<sequence length="149" mass="15897">MDVTGTTAVDRLDGVLAWNVLRAARSVGNRLAERLTGHGLNPVQFGVLAFLADRTAMTTAEIAREVLLRPQSVAPLLDQLEERGLARRSGTREKGRRNPIEITDAGRAALDGAWATAAEAGDLSDLGITEQESRQLNALLLRIIAGTSG</sequence>